<protein>
    <submittedName>
        <fullName evidence="3">Response regulator receiver domain-containing protein</fullName>
    </submittedName>
</protein>
<gene>
    <name evidence="3" type="ORF">CLV60_12942</name>
</gene>
<dbReference type="GO" id="GO:0000160">
    <property type="term" value="P:phosphorelay signal transduction system"/>
    <property type="evidence" value="ECO:0007669"/>
    <property type="project" value="InterPro"/>
</dbReference>
<keyword evidence="4" id="KW-1185">Reference proteome</keyword>
<organism evidence="3 4">
    <name type="scientific">Dyadobacter jiangsuensis</name>
    <dbReference type="NCBI Taxonomy" id="1591085"/>
    <lineage>
        <taxon>Bacteria</taxon>
        <taxon>Pseudomonadati</taxon>
        <taxon>Bacteroidota</taxon>
        <taxon>Cytophagia</taxon>
        <taxon>Cytophagales</taxon>
        <taxon>Spirosomataceae</taxon>
        <taxon>Dyadobacter</taxon>
    </lineage>
</organism>
<name>A0A2P8FAR0_9BACT</name>
<dbReference type="RefSeq" id="WP_170118932.1">
    <property type="nucleotide sequence ID" value="NZ_PYAS01000029.1"/>
</dbReference>
<dbReference type="Gene3D" id="3.40.50.2300">
    <property type="match status" value="1"/>
</dbReference>
<evidence type="ECO:0000259" key="2">
    <source>
        <dbReference type="PROSITE" id="PS50110"/>
    </source>
</evidence>
<evidence type="ECO:0000313" key="3">
    <source>
        <dbReference type="EMBL" id="PSL18813.1"/>
    </source>
</evidence>
<dbReference type="SUPFAM" id="SSF52172">
    <property type="entry name" value="CheY-like"/>
    <property type="match status" value="1"/>
</dbReference>
<feature type="modified residue" description="4-aspartylphosphate" evidence="1">
    <location>
        <position position="53"/>
    </location>
</feature>
<evidence type="ECO:0000313" key="4">
    <source>
        <dbReference type="Proteomes" id="UP000241964"/>
    </source>
</evidence>
<dbReference type="PROSITE" id="PS50110">
    <property type="entry name" value="RESPONSE_REGULATORY"/>
    <property type="match status" value="1"/>
</dbReference>
<accession>A0A2P8FAR0</accession>
<evidence type="ECO:0000256" key="1">
    <source>
        <dbReference type="PROSITE-ProRule" id="PRU00169"/>
    </source>
</evidence>
<dbReference type="EMBL" id="PYAS01000029">
    <property type="protein sequence ID" value="PSL18813.1"/>
    <property type="molecule type" value="Genomic_DNA"/>
</dbReference>
<dbReference type="AlphaFoldDB" id="A0A2P8FAR0"/>
<dbReference type="InterPro" id="IPR011006">
    <property type="entry name" value="CheY-like_superfamily"/>
</dbReference>
<sequence>MKTVIILDDQQSSIERVKSILEQNFTDLQIQVASFDNIEAKILDLVPDIIFVDPLFPDPHEAMRLFMFCRNVMPDCRTILHSKATHRKFDLLQYLREGANAYISKLASKKDYLRAFLSVSGGEIYLPDIVRRDLTFALWEDFAHQSNTHKYSSLLFRASRRKNTAARIIGFKR</sequence>
<feature type="domain" description="Response regulatory" evidence="2">
    <location>
        <begin position="3"/>
        <end position="120"/>
    </location>
</feature>
<dbReference type="Proteomes" id="UP000241964">
    <property type="component" value="Unassembled WGS sequence"/>
</dbReference>
<keyword evidence="1" id="KW-0597">Phosphoprotein</keyword>
<dbReference type="InterPro" id="IPR001789">
    <property type="entry name" value="Sig_transdc_resp-reg_receiver"/>
</dbReference>
<comment type="caution">
    <text evidence="3">The sequence shown here is derived from an EMBL/GenBank/DDBJ whole genome shotgun (WGS) entry which is preliminary data.</text>
</comment>
<proteinExistence type="predicted"/>
<reference evidence="3 4" key="1">
    <citation type="submission" date="2018-03" db="EMBL/GenBank/DDBJ databases">
        <title>Genomic Encyclopedia of Archaeal and Bacterial Type Strains, Phase II (KMG-II): from individual species to whole genera.</title>
        <authorList>
            <person name="Goeker M."/>
        </authorList>
    </citation>
    <scope>NUCLEOTIDE SEQUENCE [LARGE SCALE GENOMIC DNA]</scope>
    <source>
        <strain evidence="3 4">DSM 29057</strain>
    </source>
</reference>